<protein>
    <recommendedName>
        <fullName evidence="3">SWIM-type domain-containing protein</fullName>
    </recommendedName>
</protein>
<keyword evidence="1" id="KW-0862">Zinc</keyword>
<dbReference type="PROSITE" id="PS50966">
    <property type="entry name" value="ZF_SWIM"/>
    <property type="match status" value="1"/>
</dbReference>
<evidence type="ECO:0000256" key="2">
    <source>
        <dbReference type="SAM" id="MobiDB-lite"/>
    </source>
</evidence>
<evidence type="ECO:0000313" key="4">
    <source>
        <dbReference type="EMBL" id="RIB00453.1"/>
    </source>
</evidence>
<sequence>MPIMKIMRRILYAQSEIEMIKYYNELKFNYYHIYQQLQRHFELLWGRKQYWALLFRSGLLIRGNNTNNYVERSFGLIKDIIFSRTKAYNSVQVFQFITINMEQYYERRLLGIAHSHPGHIQIARRFLCPGWEAIDAKEIRQTEIDTEYLVPSQEKGTELFYTVNTEFCICTCFVGLSGAPCKHQGAVAAKYQIGSLNFLPSLTPNDRACFAYVARGLVADSSFYASLNSCANNNHNESNIPDEIHKLENPNIDVTQVTMTTTSSNNILDETHELENPNIDITNVTMTNTSNNILDETRELEKSNITQVTTATISSNYVPNKTHELEMLNIDTTQVTVATTNSNEVFDEIYELEKLNIDATQVNMTATNGSESFESFLETLRKDYETCGPQLQAALEKLAERYNAARAKSIPVLTSFLYNVKSGSDPLGRVNSGAKIHVQVESVKRRKTGLNAKSKEKENNDPHIIPARKVRAVKKKKHNISQNIKDNQMN</sequence>
<gene>
    <name evidence="4" type="ORF">C2G38_1201392</name>
</gene>
<dbReference type="STRING" id="44941.A0A397TZ83"/>
<accession>A0A397TZ83</accession>
<reference evidence="4 5" key="1">
    <citation type="submission" date="2018-06" db="EMBL/GenBank/DDBJ databases">
        <title>Comparative genomics reveals the genomic features of Rhizophagus irregularis, R. cerebriforme, R. diaphanum and Gigaspora rosea, and their symbiotic lifestyle signature.</title>
        <authorList>
            <person name="Morin E."/>
            <person name="San Clemente H."/>
            <person name="Chen E.C.H."/>
            <person name="De La Providencia I."/>
            <person name="Hainaut M."/>
            <person name="Kuo A."/>
            <person name="Kohler A."/>
            <person name="Murat C."/>
            <person name="Tang N."/>
            <person name="Roy S."/>
            <person name="Loubradou J."/>
            <person name="Henrissat B."/>
            <person name="Grigoriev I.V."/>
            <person name="Corradi N."/>
            <person name="Roux C."/>
            <person name="Martin F.M."/>
        </authorList>
    </citation>
    <scope>NUCLEOTIDE SEQUENCE [LARGE SCALE GENOMIC DNA]</scope>
    <source>
        <strain evidence="4 5">DAOM 194757</strain>
    </source>
</reference>
<dbReference type="PANTHER" id="PTHR35385">
    <property type="entry name" value="PROTEIN B, PUTATIVE-RELATED-RELATED"/>
    <property type="match status" value="1"/>
</dbReference>
<evidence type="ECO:0000259" key="3">
    <source>
        <dbReference type="PROSITE" id="PS50966"/>
    </source>
</evidence>
<comment type="caution">
    <text evidence="4">The sequence shown here is derived from an EMBL/GenBank/DDBJ whole genome shotgun (WGS) entry which is preliminary data.</text>
</comment>
<feature type="compositionally biased region" description="Polar residues" evidence="2">
    <location>
        <begin position="480"/>
        <end position="490"/>
    </location>
</feature>
<evidence type="ECO:0000256" key="1">
    <source>
        <dbReference type="PROSITE-ProRule" id="PRU00325"/>
    </source>
</evidence>
<dbReference type="PANTHER" id="PTHR35385:SF2">
    <property type="entry name" value="PROTEIN B, PUTATIVE-RELATED"/>
    <property type="match status" value="1"/>
</dbReference>
<keyword evidence="5" id="KW-1185">Reference proteome</keyword>
<dbReference type="Proteomes" id="UP000266673">
    <property type="component" value="Unassembled WGS sequence"/>
</dbReference>
<evidence type="ECO:0000313" key="5">
    <source>
        <dbReference type="Proteomes" id="UP000266673"/>
    </source>
</evidence>
<keyword evidence="1" id="KW-0863">Zinc-finger</keyword>
<name>A0A397TZ83_9GLOM</name>
<feature type="domain" description="SWIM-type" evidence="3">
    <location>
        <begin position="161"/>
        <end position="192"/>
    </location>
</feature>
<dbReference type="AlphaFoldDB" id="A0A397TZ83"/>
<dbReference type="EMBL" id="QKWP01004201">
    <property type="protein sequence ID" value="RIB00453.1"/>
    <property type="molecule type" value="Genomic_DNA"/>
</dbReference>
<dbReference type="GO" id="GO:0008270">
    <property type="term" value="F:zinc ion binding"/>
    <property type="evidence" value="ECO:0007669"/>
    <property type="project" value="UniProtKB-KW"/>
</dbReference>
<keyword evidence="1" id="KW-0479">Metal-binding</keyword>
<feature type="region of interest" description="Disordered" evidence="2">
    <location>
        <begin position="471"/>
        <end position="490"/>
    </location>
</feature>
<organism evidence="4 5">
    <name type="scientific">Gigaspora rosea</name>
    <dbReference type="NCBI Taxonomy" id="44941"/>
    <lineage>
        <taxon>Eukaryota</taxon>
        <taxon>Fungi</taxon>
        <taxon>Fungi incertae sedis</taxon>
        <taxon>Mucoromycota</taxon>
        <taxon>Glomeromycotina</taxon>
        <taxon>Glomeromycetes</taxon>
        <taxon>Diversisporales</taxon>
        <taxon>Gigasporaceae</taxon>
        <taxon>Gigaspora</taxon>
    </lineage>
</organism>
<dbReference type="InterPro" id="IPR007527">
    <property type="entry name" value="Znf_SWIM"/>
</dbReference>
<dbReference type="OrthoDB" id="10068928at2759"/>
<proteinExistence type="predicted"/>